<dbReference type="PANTHER" id="PTHR11014">
    <property type="entry name" value="PEPTIDASE M20 FAMILY MEMBER"/>
    <property type="match status" value="1"/>
</dbReference>
<name>A0A2A5KJM3_9HYPH</name>
<dbReference type="RefSeq" id="WP_096765003.1">
    <property type="nucleotide sequence ID" value="NZ_NXDM01000051.1"/>
</dbReference>
<evidence type="ECO:0000256" key="1">
    <source>
        <dbReference type="ARBA" id="ARBA00022801"/>
    </source>
</evidence>
<keyword evidence="2" id="KW-0479">Metal-binding</keyword>
<keyword evidence="5" id="KW-1185">Reference proteome</keyword>
<reference evidence="4 5" key="1">
    <citation type="submission" date="2017-09" db="EMBL/GenBank/DDBJ databases">
        <title>Comparative genomics of rhizobia isolated from Phaseolus vulgaris in China.</title>
        <authorList>
            <person name="Tong W."/>
        </authorList>
    </citation>
    <scope>NUCLEOTIDE SEQUENCE [LARGE SCALE GENOMIC DNA]</scope>
    <source>
        <strain evidence="4 5">L101</strain>
    </source>
</reference>
<feature type="binding site" evidence="2">
    <location>
        <position position="109"/>
    </location>
    <ligand>
        <name>Mn(2+)</name>
        <dbReference type="ChEBI" id="CHEBI:29035"/>
        <label>2</label>
    </ligand>
</feature>
<keyword evidence="2" id="KW-0464">Manganese</keyword>
<dbReference type="PIRSF" id="PIRSF005962">
    <property type="entry name" value="Pept_M20D_amidohydro"/>
    <property type="match status" value="1"/>
</dbReference>
<dbReference type="FunFam" id="3.30.70.360:FF:000001">
    <property type="entry name" value="N-acetyldiaminopimelate deacetylase"/>
    <property type="match status" value="1"/>
</dbReference>
<feature type="binding site" evidence="2">
    <location>
        <position position="143"/>
    </location>
    <ligand>
        <name>Mn(2+)</name>
        <dbReference type="ChEBI" id="CHEBI:29035"/>
        <label>2</label>
    </ligand>
</feature>
<feature type="binding site" evidence="2">
    <location>
        <position position="107"/>
    </location>
    <ligand>
        <name>Mn(2+)</name>
        <dbReference type="ChEBI" id="CHEBI:29035"/>
        <label>2</label>
    </ligand>
</feature>
<keyword evidence="1 4" id="KW-0378">Hydrolase</keyword>
<dbReference type="InterPro" id="IPR002933">
    <property type="entry name" value="Peptidase_M20"/>
</dbReference>
<dbReference type="GO" id="GO:0019877">
    <property type="term" value="P:diaminopimelate biosynthetic process"/>
    <property type="evidence" value="ECO:0007669"/>
    <property type="project" value="UniProtKB-ARBA"/>
</dbReference>
<dbReference type="Pfam" id="PF01546">
    <property type="entry name" value="Peptidase_M20"/>
    <property type="match status" value="1"/>
</dbReference>
<sequence>MKTGTNGLLSGLEREAAIGLRHAMHREPELSNQEWKTQERIIRILKGFGISGARTFHGTGVYIDIQGLASGPNRSVVLRGDIDALPIQEDRSDLLHRSQVPGVMHACGHDMHGSIALGTALAFHRMRENFSGRVRVIFQPAEEAEPLGGRTVAEEKLLDGFDAAVGFHVHTDIPAGAYGARAGAVTKSADQFTLELIGMMAHGAAPSAGVDAISIAGAFVNEVQKVVSREMPADDGAIVTIGTIHGGEATNIICPSVILTGTIRTSSPERRGHLARRVREVAEGVAVLHRGRAEFTLQSGEPPVVNDDAMVERFRRLVVQSVGERKYVERQAESGSDDFGFYSERLPSIYFWFGSREPGNESGVHTPSFGASDDIVVPTAELAIRYCLELLQS</sequence>
<evidence type="ECO:0000259" key="3">
    <source>
        <dbReference type="Pfam" id="PF07687"/>
    </source>
</evidence>
<protein>
    <submittedName>
        <fullName evidence="4">Hydrolase</fullName>
    </submittedName>
</protein>
<gene>
    <name evidence="4" type="ORF">CPT34_31320</name>
</gene>
<evidence type="ECO:0000256" key="2">
    <source>
        <dbReference type="PIRSR" id="PIRSR005962-1"/>
    </source>
</evidence>
<organism evidence="4 5">
    <name type="scientific">Rhizobium sophoriradicis</name>
    <dbReference type="NCBI Taxonomy" id="1535245"/>
    <lineage>
        <taxon>Bacteria</taxon>
        <taxon>Pseudomonadati</taxon>
        <taxon>Pseudomonadota</taxon>
        <taxon>Alphaproteobacteria</taxon>
        <taxon>Hyphomicrobiales</taxon>
        <taxon>Rhizobiaceae</taxon>
        <taxon>Rhizobium/Agrobacterium group</taxon>
        <taxon>Rhizobium</taxon>
    </lineage>
</organism>
<evidence type="ECO:0000313" key="5">
    <source>
        <dbReference type="Proteomes" id="UP000218807"/>
    </source>
</evidence>
<feature type="binding site" evidence="2">
    <location>
        <position position="365"/>
    </location>
    <ligand>
        <name>Mn(2+)</name>
        <dbReference type="ChEBI" id="CHEBI:29035"/>
        <label>2</label>
    </ligand>
</feature>
<dbReference type="SUPFAM" id="SSF53187">
    <property type="entry name" value="Zn-dependent exopeptidases"/>
    <property type="match status" value="1"/>
</dbReference>
<dbReference type="InterPro" id="IPR011650">
    <property type="entry name" value="Peptidase_M20_dimer"/>
</dbReference>
<proteinExistence type="predicted"/>
<dbReference type="InterPro" id="IPR036264">
    <property type="entry name" value="Bact_exopeptidase_dim_dom"/>
</dbReference>
<evidence type="ECO:0000313" key="4">
    <source>
        <dbReference type="EMBL" id="PCK77183.1"/>
    </source>
</evidence>
<comment type="caution">
    <text evidence="4">The sequence shown here is derived from an EMBL/GenBank/DDBJ whole genome shotgun (WGS) entry which is preliminary data.</text>
</comment>
<dbReference type="InterPro" id="IPR017439">
    <property type="entry name" value="Amidohydrolase"/>
</dbReference>
<dbReference type="Pfam" id="PF07687">
    <property type="entry name" value="M20_dimer"/>
    <property type="match status" value="1"/>
</dbReference>
<dbReference type="GO" id="GO:0046872">
    <property type="term" value="F:metal ion binding"/>
    <property type="evidence" value="ECO:0007669"/>
    <property type="project" value="UniProtKB-KW"/>
</dbReference>
<dbReference type="Proteomes" id="UP000218807">
    <property type="component" value="Unassembled WGS sequence"/>
</dbReference>
<dbReference type="SUPFAM" id="SSF55031">
    <property type="entry name" value="Bacterial exopeptidase dimerisation domain"/>
    <property type="match status" value="1"/>
</dbReference>
<dbReference type="GO" id="GO:0050118">
    <property type="term" value="F:N-acetyldiaminopimelate deacetylase activity"/>
    <property type="evidence" value="ECO:0007669"/>
    <property type="project" value="UniProtKB-ARBA"/>
</dbReference>
<dbReference type="NCBIfam" id="TIGR01891">
    <property type="entry name" value="amidohydrolases"/>
    <property type="match status" value="1"/>
</dbReference>
<feature type="binding site" evidence="2">
    <location>
        <position position="168"/>
    </location>
    <ligand>
        <name>Mn(2+)</name>
        <dbReference type="ChEBI" id="CHEBI:29035"/>
        <label>2</label>
    </ligand>
</feature>
<dbReference type="PANTHER" id="PTHR11014:SF63">
    <property type="entry name" value="METALLOPEPTIDASE, PUTATIVE (AFU_ORTHOLOGUE AFUA_6G09600)-RELATED"/>
    <property type="match status" value="1"/>
</dbReference>
<accession>A0A2A5KJM3</accession>
<dbReference type="CDD" id="cd03886">
    <property type="entry name" value="M20_Acy1"/>
    <property type="match status" value="1"/>
</dbReference>
<dbReference type="EMBL" id="NXDM01000051">
    <property type="protein sequence ID" value="PCK77183.1"/>
    <property type="molecule type" value="Genomic_DNA"/>
</dbReference>
<dbReference type="Gene3D" id="3.30.70.360">
    <property type="match status" value="1"/>
</dbReference>
<dbReference type="Gene3D" id="3.40.630.10">
    <property type="entry name" value="Zn peptidases"/>
    <property type="match status" value="1"/>
</dbReference>
<feature type="domain" description="Peptidase M20 dimerisation" evidence="3">
    <location>
        <begin position="187"/>
        <end position="283"/>
    </location>
</feature>
<comment type="cofactor">
    <cofactor evidence="2">
        <name>Mn(2+)</name>
        <dbReference type="ChEBI" id="CHEBI:29035"/>
    </cofactor>
    <text evidence="2">The Mn(2+) ion enhances activity.</text>
</comment>
<dbReference type="AlphaFoldDB" id="A0A2A5KJM3"/>